<dbReference type="STRING" id="1104324.P186_2854"/>
<dbReference type="InterPro" id="IPR014774">
    <property type="entry name" value="KaiC-like_dom"/>
</dbReference>
<feature type="domain" description="KaiC-like" evidence="3">
    <location>
        <begin position="6"/>
        <end position="66"/>
    </location>
</feature>
<sequence>MELKRLFDERVSFVYGPSGAGKTVLVSRAAFELAKEGLRVVWVSFNEGKESLHNTWTSFGWDPRQISVFDYPYVPQYKETLFNQVIDLAYREKADVFVVDGVEAIVFDRATADAFVKMGIRTIVGIEARYNPMADIADVIVRLSARYTSHATIRRVEIRKARGVGITTPVYYMAILPSGPVLLTDEQTPTLEERRIPPPGLLANIIREVPLGTQIALYGPYQRISAAVVDAPNSIAYVHRPYQWTYFKKAKPKLVSIYEHRRLEHYAEKLLSRYVITLDAELVPRAYRRFRSQNAVWVDIYTAPPNPSEYDYVLYVDGRRIKIEHSPEPVETPELPLQ</sequence>
<dbReference type="HOGENOM" id="CLU_820438_0_0_2"/>
<name>G7VFM4_9CREN</name>
<dbReference type="Pfam" id="PF06745">
    <property type="entry name" value="ATPase"/>
    <property type="match status" value="1"/>
</dbReference>
<dbReference type="PANTHER" id="PTHR43637">
    <property type="entry name" value="UPF0273 PROTEIN TM_0370"/>
    <property type="match status" value="1"/>
</dbReference>
<evidence type="ECO:0000313" key="5">
    <source>
        <dbReference type="Proteomes" id="UP000005867"/>
    </source>
</evidence>
<dbReference type="Proteomes" id="UP000005867">
    <property type="component" value="Chromosome"/>
</dbReference>
<dbReference type="eggNOG" id="arCOG01174">
    <property type="taxonomic scope" value="Archaea"/>
</dbReference>
<keyword evidence="2" id="KW-0067">ATP-binding</keyword>
<protein>
    <recommendedName>
        <fullName evidence="3">KaiC-like domain-containing protein</fullName>
    </recommendedName>
</protein>
<evidence type="ECO:0000256" key="2">
    <source>
        <dbReference type="ARBA" id="ARBA00022840"/>
    </source>
</evidence>
<dbReference type="InterPro" id="IPR027417">
    <property type="entry name" value="P-loop_NTPase"/>
</dbReference>
<dbReference type="EMBL" id="CP003098">
    <property type="protein sequence ID" value="AET34230.1"/>
    <property type="molecule type" value="Genomic_DNA"/>
</dbReference>
<keyword evidence="1" id="KW-0547">Nucleotide-binding</keyword>
<dbReference type="GeneID" id="11594453"/>
<keyword evidence="5" id="KW-1185">Reference proteome</keyword>
<dbReference type="GO" id="GO:0005524">
    <property type="term" value="F:ATP binding"/>
    <property type="evidence" value="ECO:0007669"/>
    <property type="project" value="UniProtKB-KW"/>
</dbReference>
<dbReference type="OrthoDB" id="26639at2157"/>
<evidence type="ECO:0000259" key="3">
    <source>
        <dbReference type="Pfam" id="PF06745"/>
    </source>
</evidence>
<proteinExistence type="predicted"/>
<evidence type="ECO:0000256" key="1">
    <source>
        <dbReference type="ARBA" id="ARBA00022741"/>
    </source>
</evidence>
<dbReference type="SUPFAM" id="SSF52540">
    <property type="entry name" value="P-loop containing nucleoside triphosphate hydrolases"/>
    <property type="match status" value="1"/>
</dbReference>
<evidence type="ECO:0000313" key="4">
    <source>
        <dbReference type="EMBL" id="AET34230.1"/>
    </source>
</evidence>
<dbReference type="KEGG" id="pyr:P186_2854"/>
<dbReference type="BioCyc" id="PSP1104324:GJSN-2792-MONOMER"/>
<dbReference type="Gene3D" id="3.40.50.300">
    <property type="entry name" value="P-loop containing nucleotide triphosphate hydrolases"/>
    <property type="match status" value="1"/>
</dbReference>
<dbReference type="AlphaFoldDB" id="G7VFM4"/>
<accession>G7VFM4</accession>
<reference evidence="4 5" key="1">
    <citation type="journal article" date="2012" name="J. Bacteriol.">
        <title>Complete genome sequence of strain 1860, a crenarchaeon of the genus pyrobaculum able to grow with various electron acceptors.</title>
        <authorList>
            <person name="Mardanov A.V."/>
            <person name="Gumerov V.M."/>
            <person name="Slobodkina G.B."/>
            <person name="Beletsky A.V."/>
            <person name="Bonch-Osmolovskaya E.A."/>
            <person name="Ravin N.V."/>
            <person name="Skryabin K.G."/>
        </authorList>
    </citation>
    <scope>NUCLEOTIDE SEQUENCE [LARGE SCALE GENOMIC DNA]</scope>
    <source>
        <strain evidence="4 5">1860</strain>
    </source>
</reference>
<dbReference type="PANTHER" id="PTHR43637:SF2">
    <property type="entry name" value="PROTEIN GVPD 1"/>
    <property type="match status" value="1"/>
</dbReference>
<organism evidence="4 5">
    <name type="scientific">Pyrobaculum ferrireducens</name>
    <dbReference type="NCBI Taxonomy" id="1104324"/>
    <lineage>
        <taxon>Archaea</taxon>
        <taxon>Thermoproteota</taxon>
        <taxon>Thermoprotei</taxon>
        <taxon>Thermoproteales</taxon>
        <taxon>Thermoproteaceae</taxon>
        <taxon>Pyrobaculum</taxon>
    </lineage>
</organism>
<gene>
    <name evidence="4" type="ORF">P186_2854</name>
</gene>
<dbReference type="RefSeq" id="WP_014290055.1">
    <property type="nucleotide sequence ID" value="NC_016645.1"/>
</dbReference>